<dbReference type="RefSeq" id="WP_257892278.1">
    <property type="nucleotide sequence ID" value="NZ_JAIMBW010000001.1"/>
</dbReference>
<comment type="subcellular location">
    <subcellularLocation>
        <location evidence="1">Endomembrane system</location>
        <topology evidence="1">Multi-pass membrane protein</topology>
    </subcellularLocation>
</comment>
<evidence type="ECO:0000313" key="6">
    <source>
        <dbReference type="EMBL" id="MBY4892487.1"/>
    </source>
</evidence>
<organism evidence="7">
    <name type="scientific">Gymnodinialimonas phycosphaerae</name>
    <dbReference type="NCBI Taxonomy" id="2841589"/>
    <lineage>
        <taxon>Bacteria</taxon>
        <taxon>Pseudomonadati</taxon>
        <taxon>Pseudomonadota</taxon>
        <taxon>Alphaproteobacteria</taxon>
        <taxon>Rhodobacterales</taxon>
        <taxon>Paracoccaceae</taxon>
        <taxon>Gymnodinialimonas</taxon>
    </lineage>
</organism>
<dbReference type="EMBL" id="JAIMBW010000001">
    <property type="protein sequence ID" value="MBY4892487.1"/>
    <property type="molecule type" value="Genomic_DNA"/>
</dbReference>
<protein>
    <submittedName>
        <fullName evidence="7">Isoprenylcysteine carboxylmethyltransferase family protein</fullName>
    </submittedName>
</protein>
<reference evidence="7 8" key="1">
    <citation type="submission" date="2021-07" db="EMBL/GenBank/DDBJ databases">
        <title>Karlodiniumbacter phycospheric gen. nov., sp. nov., a phycosphere bacterium isolated from karlodinium veneficum.</title>
        <authorList>
            <person name="Peng Y."/>
            <person name="Jiang L."/>
            <person name="Lee J."/>
        </authorList>
    </citation>
    <scope>NUCLEOTIDE SEQUENCE</scope>
    <source>
        <strain evidence="7 8">N5</strain>
    </source>
</reference>
<evidence type="ECO:0000313" key="7">
    <source>
        <dbReference type="EMBL" id="QXL89234.1"/>
    </source>
</evidence>
<dbReference type="Gene3D" id="1.20.120.1630">
    <property type="match status" value="1"/>
</dbReference>
<evidence type="ECO:0000256" key="1">
    <source>
        <dbReference type="ARBA" id="ARBA00004127"/>
    </source>
</evidence>
<dbReference type="Proteomes" id="UP000693972">
    <property type="component" value="Unassembled WGS sequence"/>
</dbReference>
<gene>
    <name evidence="6" type="ORF">KUL25_06895</name>
    <name evidence="7" type="ORF">KUL25_06900</name>
</gene>
<evidence type="ECO:0000256" key="2">
    <source>
        <dbReference type="ARBA" id="ARBA00022692"/>
    </source>
</evidence>
<evidence type="ECO:0000256" key="3">
    <source>
        <dbReference type="ARBA" id="ARBA00022989"/>
    </source>
</evidence>
<keyword evidence="3 5" id="KW-1133">Transmembrane helix</keyword>
<accession>A0A975TWZ3</accession>
<keyword evidence="8" id="KW-1185">Reference proteome</keyword>
<dbReference type="Pfam" id="PF04191">
    <property type="entry name" value="PEMT"/>
    <property type="match status" value="1"/>
</dbReference>
<dbReference type="EMBL" id="CP078073">
    <property type="protein sequence ID" value="QXL89234.1"/>
    <property type="molecule type" value="Genomic_DNA"/>
</dbReference>
<proteinExistence type="predicted"/>
<feature type="transmembrane region" description="Helical" evidence="5">
    <location>
        <begin position="39"/>
        <end position="59"/>
    </location>
</feature>
<dbReference type="AlphaFoldDB" id="A0A975TWZ3"/>
<feature type="transmembrane region" description="Helical" evidence="5">
    <location>
        <begin position="87"/>
        <end position="117"/>
    </location>
</feature>
<dbReference type="InterPro" id="IPR007318">
    <property type="entry name" value="Phopholipid_MeTrfase"/>
</dbReference>
<name>A0A975TWZ3_9RHOB</name>
<sequence>MKGFPDLPPLWLLAFMAAAWALARYAPDPQMPLGLIKGGGIASAAVGLALIFWSAFWFWRKRTTIEPHHTPGALIVEGPYRLSRNPIYLGMVMILWGYICWLAFLPSLLLAPLYILILSRRFAIPEERALVEAFGEEGRAYLAATRRWI</sequence>
<evidence type="ECO:0000256" key="4">
    <source>
        <dbReference type="ARBA" id="ARBA00023136"/>
    </source>
</evidence>
<keyword evidence="4 5" id="KW-0472">Membrane</keyword>
<keyword evidence="2 5" id="KW-0812">Transmembrane</keyword>
<evidence type="ECO:0000256" key="5">
    <source>
        <dbReference type="SAM" id="Phobius"/>
    </source>
</evidence>
<dbReference type="GO" id="GO:0012505">
    <property type="term" value="C:endomembrane system"/>
    <property type="evidence" value="ECO:0007669"/>
    <property type="project" value="UniProtKB-SubCell"/>
</dbReference>
<evidence type="ECO:0000313" key="8">
    <source>
        <dbReference type="Proteomes" id="UP000693972"/>
    </source>
</evidence>